<name>A0A438KBT7_VITVI</name>
<dbReference type="Proteomes" id="UP000288805">
    <property type="component" value="Unassembled WGS sequence"/>
</dbReference>
<evidence type="ECO:0000313" key="3">
    <source>
        <dbReference type="Proteomes" id="UP000288805"/>
    </source>
</evidence>
<comment type="caution">
    <text evidence="2">The sequence shown here is derived from an EMBL/GenBank/DDBJ whole genome shotgun (WGS) entry which is preliminary data.</text>
</comment>
<keyword evidence="1" id="KW-0812">Transmembrane</keyword>
<protein>
    <submittedName>
        <fullName evidence="2">Transportin MOS14</fullName>
    </submittedName>
</protein>
<feature type="transmembrane region" description="Helical" evidence="1">
    <location>
        <begin position="208"/>
        <end position="229"/>
    </location>
</feature>
<evidence type="ECO:0000256" key="1">
    <source>
        <dbReference type="SAM" id="Phobius"/>
    </source>
</evidence>
<feature type="transmembrane region" description="Helical" evidence="1">
    <location>
        <begin position="33"/>
        <end position="51"/>
    </location>
</feature>
<feature type="transmembrane region" description="Helical" evidence="1">
    <location>
        <begin position="57"/>
        <end position="78"/>
    </location>
</feature>
<organism evidence="2 3">
    <name type="scientific">Vitis vinifera</name>
    <name type="common">Grape</name>
    <dbReference type="NCBI Taxonomy" id="29760"/>
    <lineage>
        <taxon>Eukaryota</taxon>
        <taxon>Viridiplantae</taxon>
        <taxon>Streptophyta</taxon>
        <taxon>Embryophyta</taxon>
        <taxon>Tracheophyta</taxon>
        <taxon>Spermatophyta</taxon>
        <taxon>Magnoliopsida</taxon>
        <taxon>eudicotyledons</taxon>
        <taxon>Gunneridae</taxon>
        <taxon>Pentapetalae</taxon>
        <taxon>rosids</taxon>
        <taxon>Vitales</taxon>
        <taxon>Vitaceae</taxon>
        <taxon>Viteae</taxon>
        <taxon>Vitis</taxon>
    </lineage>
</organism>
<sequence>MLSCSSWQQCFLAIWLKCLSLIILLEKQLLSRISVLQLCFASLLVLPPHLLVVNLGFWWNGVSFFLVSLPVILFSLFWHISPTEMDPQVLEAFASWLRLRHGIPGAVLASHPLVLTALSSLNSELLSEASVNERGREGGRVRIGKQFQSCQMQFRAVKGGLSWELMLMEITDAIAKMRASEFSIEASLCSTKLHQRTGYVLQVWKEKFVLYMYIFLCFYFSVVSELIHYTTAGSSGGASVQIPLIQVIVPQVMNLKVQLRDSSKVLC</sequence>
<evidence type="ECO:0000313" key="2">
    <source>
        <dbReference type="EMBL" id="RVX18664.1"/>
    </source>
</evidence>
<dbReference type="EMBL" id="QGNW01000011">
    <property type="protein sequence ID" value="RVX18664.1"/>
    <property type="molecule type" value="Genomic_DNA"/>
</dbReference>
<keyword evidence="1" id="KW-1133">Transmembrane helix</keyword>
<accession>A0A438KBT7</accession>
<keyword evidence="1" id="KW-0472">Membrane</keyword>
<dbReference type="AlphaFoldDB" id="A0A438KBT7"/>
<feature type="transmembrane region" description="Helical" evidence="1">
    <location>
        <begin position="6"/>
        <end position="26"/>
    </location>
</feature>
<proteinExistence type="predicted"/>
<gene>
    <name evidence="2" type="primary">MOS14_3</name>
    <name evidence="2" type="ORF">CK203_006750</name>
</gene>
<reference evidence="2 3" key="1">
    <citation type="journal article" date="2018" name="PLoS Genet.">
        <title>Population sequencing reveals clonal diversity and ancestral inbreeding in the grapevine cultivar Chardonnay.</title>
        <authorList>
            <person name="Roach M.J."/>
            <person name="Johnson D.L."/>
            <person name="Bohlmann J."/>
            <person name="van Vuuren H.J."/>
            <person name="Jones S.J."/>
            <person name="Pretorius I.S."/>
            <person name="Schmidt S.A."/>
            <person name="Borneman A.R."/>
        </authorList>
    </citation>
    <scope>NUCLEOTIDE SEQUENCE [LARGE SCALE GENOMIC DNA]</scope>
    <source>
        <strain evidence="3">cv. Chardonnay</strain>
        <tissue evidence="2">Leaf</tissue>
    </source>
</reference>